<evidence type="ECO:0000259" key="2">
    <source>
        <dbReference type="Pfam" id="PF14237"/>
    </source>
</evidence>
<dbReference type="RefSeq" id="WP_349225441.1">
    <property type="nucleotide sequence ID" value="NZ_JBBNFG020000007.1"/>
</dbReference>
<dbReference type="Pfam" id="PF13421">
    <property type="entry name" value="Band_7_1"/>
    <property type="match status" value="1"/>
</dbReference>
<dbReference type="InterPro" id="IPR025640">
    <property type="entry name" value="GYF_2"/>
</dbReference>
<evidence type="ECO:0000313" key="4">
    <source>
        <dbReference type="Proteomes" id="UP001465717"/>
    </source>
</evidence>
<dbReference type="CDD" id="cd03408">
    <property type="entry name" value="SPFH_like_u1"/>
    <property type="match status" value="1"/>
</dbReference>
<keyword evidence="4" id="KW-1185">Reference proteome</keyword>
<dbReference type="Pfam" id="PF14237">
    <property type="entry name" value="GYF_2"/>
    <property type="match status" value="1"/>
</dbReference>
<evidence type="ECO:0000313" key="3">
    <source>
        <dbReference type="EMBL" id="MEQ2506999.1"/>
    </source>
</evidence>
<reference evidence="3 4" key="1">
    <citation type="submission" date="2024-04" db="EMBL/GenBank/DDBJ databases">
        <title>Human intestinal bacterial collection.</title>
        <authorList>
            <person name="Pauvert C."/>
            <person name="Hitch T.C.A."/>
            <person name="Clavel T."/>
        </authorList>
    </citation>
    <scope>NUCLEOTIDE SEQUENCE [LARGE SCALE GENOMIC DNA]</scope>
    <source>
        <strain evidence="3 4">CLA-AA-H174</strain>
    </source>
</reference>
<protein>
    <submittedName>
        <fullName evidence="3">SPFH domain-containing protein</fullName>
    </submittedName>
</protein>
<feature type="domain" description="SPFH" evidence="1">
    <location>
        <begin position="23"/>
        <end position="216"/>
    </location>
</feature>
<organism evidence="3 4">
    <name type="scientific">Segatella sinensis</name>
    <dbReference type="NCBI Taxonomy" id="3085167"/>
    <lineage>
        <taxon>Bacteria</taxon>
        <taxon>Pseudomonadati</taxon>
        <taxon>Bacteroidota</taxon>
        <taxon>Bacteroidia</taxon>
        <taxon>Bacteroidales</taxon>
        <taxon>Prevotellaceae</taxon>
        <taxon>Segatella</taxon>
    </lineage>
</organism>
<dbReference type="PANTHER" id="PTHR37826:SF2">
    <property type="entry name" value="ZINC-RIBBON DOMAIN-CONTAINING PROTEIN"/>
    <property type="match status" value="1"/>
</dbReference>
<dbReference type="PANTHER" id="PTHR37826">
    <property type="entry name" value="FLOTILLIN BAND_7_5 DOMAIN PROTEIN"/>
    <property type="match status" value="1"/>
</dbReference>
<name>A0ABV1FVG9_9BACT</name>
<proteinExistence type="predicted"/>
<feature type="domain" description="GYF" evidence="2">
    <location>
        <begin position="304"/>
        <end position="353"/>
    </location>
</feature>
<dbReference type="EMBL" id="JBBNGE010000003">
    <property type="protein sequence ID" value="MEQ2506999.1"/>
    <property type="molecule type" value="Genomic_DNA"/>
</dbReference>
<dbReference type="Proteomes" id="UP001465717">
    <property type="component" value="Unassembled WGS sequence"/>
</dbReference>
<accession>A0ABV1FVG9</accession>
<dbReference type="InterPro" id="IPR033880">
    <property type="entry name" value="SPFH_YdjI"/>
</dbReference>
<comment type="caution">
    <text evidence="3">The sequence shown here is derived from an EMBL/GenBank/DDBJ whole genome shotgun (WGS) entry which is preliminary data.</text>
</comment>
<evidence type="ECO:0000259" key="1">
    <source>
        <dbReference type="Pfam" id="PF13421"/>
    </source>
</evidence>
<gene>
    <name evidence="3" type="ORF">AAAT87_01735</name>
</gene>
<sequence>MAIVDVIKHEISDTELVGKFKSDNIKLGSQLIVYPSQTAFFVKGGKILDEFTSGTYTLNSENIPILNKVVNIPFGGDTPFTAEVWFVNQVSLLDCKWGTATPLQVEDPKYDVIVPIRAFGQYGFKITNPRIFLEKLVGNMPTFAVDKIVSYFRGMILSKLTTIIYNKLKEEGLSTLNVNSQVEGLSEYAQSHLQDTFMRYGISLELFNIISISVKEDDPSFVRLKQVKDEAAHINIMGKENYRLSRSYDVLEAAAENEGGMGTAMGLGAGVGIGNAVGAMASKTLSNGLNSDEVPPPLPKAFVYYLGINGKSVGPMDFDTICQKYSGNEINANILVWRKGMKAWDKICNVEDFQSLFDEECPPPLPII</sequence>